<dbReference type="InterPro" id="IPR009003">
    <property type="entry name" value="Peptidase_S1_PA"/>
</dbReference>
<dbReference type="InterPro" id="IPR001254">
    <property type="entry name" value="Trypsin_dom"/>
</dbReference>
<dbReference type="Pfam" id="PF01839">
    <property type="entry name" value="FG-GAP"/>
    <property type="match status" value="1"/>
</dbReference>
<proteinExistence type="predicted"/>
<dbReference type="PROSITE" id="PS50240">
    <property type="entry name" value="TRYPSIN_DOM"/>
    <property type="match status" value="1"/>
</dbReference>
<dbReference type="Pfam" id="PF13517">
    <property type="entry name" value="FG-GAP_3"/>
    <property type="match status" value="1"/>
</dbReference>
<dbReference type="InterPro" id="IPR001314">
    <property type="entry name" value="Peptidase_S1A"/>
</dbReference>
<dbReference type="SUPFAM" id="SSF50494">
    <property type="entry name" value="Trypsin-like serine proteases"/>
    <property type="match status" value="1"/>
</dbReference>
<dbReference type="Gene3D" id="2.40.10.10">
    <property type="entry name" value="Trypsin-like serine proteases"/>
    <property type="match status" value="1"/>
</dbReference>
<name>A0ABU2SPP6_9ACTN</name>
<keyword evidence="4" id="KW-1185">Reference proteome</keyword>
<protein>
    <submittedName>
        <fullName evidence="3">FG-GAP-like repeat-containing protein</fullName>
    </submittedName>
</protein>
<accession>A0ABU2SPP6</accession>
<dbReference type="PRINTS" id="PR00722">
    <property type="entry name" value="CHYMOTRYPSIN"/>
</dbReference>
<dbReference type="Proteomes" id="UP001180531">
    <property type="component" value="Unassembled WGS sequence"/>
</dbReference>
<dbReference type="InterPro" id="IPR013517">
    <property type="entry name" value="FG-GAP"/>
</dbReference>
<dbReference type="SMART" id="SM00020">
    <property type="entry name" value="Tryp_SPc"/>
    <property type="match status" value="1"/>
</dbReference>
<dbReference type="Pfam" id="PF00089">
    <property type="entry name" value="Trypsin"/>
    <property type="match status" value="1"/>
</dbReference>
<feature type="domain" description="Peptidase S1" evidence="2">
    <location>
        <begin position="1"/>
        <end position="221"/>
    </location>
</feature>
<evidence type="ECO:0000256" key="1">
    <source>
        <dbReference type="ARBA" id="ARBA00022729"/>
    </source>
</evidence>
<dbReference type="InterPro" id="IPR028994">
    <property type="entry name" value="Integrin_alpha_N"/>
</dbReference>
<evidence type="ECO:0000313" key="3">
    <source>
        <dbReference type="EMBL" id="MDT0450862.1"/>
    </source>
</evidence>
<dbReference type="InterPro" id="IPR043504">
    <property type="entry name" value="Peptidase_S1_PA_chymotrypsin"/>
</dbReference>
<dbReference type="RefSeq" id="WP_311611946.1">
    <property type="nucleotide sequence ID" value="NZ_JAVRFI010000010.1"/>
</dbReference>
<organism evidence="3 4">
    <name type="scientific">Streptomyces hesseae</name>
    <dbReference type="NCBI Taxonomy" id="3075519"/>
    <lineage>
        <taxon>Bacteria</taxon>
        <taxon>Bacillati</taxon>
        <taxon>Actinomycetota</taxon>
        <taxon>Actinomycetes</taxon>
        <taxon>Kitasatosporales</taxon>
        <taxon>Streptomycetaceae</taxon>
        <taxon>Streptomyces</taxon>
    </lineage>
</organism>
<dbReference type="PANTHER" id="PTHR46580:SF2">
    <property type="entry name" value="MAM DOMAIN-CONTAINING PROTEIN"/>
    <property type="match status" value="1"/>
</dbReference>
<dbReference type="SUPFAM" id="SSF69318">
    <property type="entry name" value="Integrin alpha N-terminal domain"/>
    <property type="match status" value="1"/>
</dbReference>
<evidence type="ECO:0000313" key="4">
    <source>
        <dbReference type="Proteomes" id="UP001180531"/>
    </source>
</evidence>
<evidence type="ECO:0000259" key="2">
    <source>
        <dbReference type="PROSITE" id="PS50240"/>
    </source>
</evidence>
<dbReference type="Gene3D" id="2.40.128.340">
    <property type="match status" value="3"/>
</dbReference>
<comment type="caution">
    <text evidence="3">The sequence shown here is derived from an EMBL/GenBank/DDBJ whole genome shotgun (WGS) entry which is preliminary data.</text>
</comment>
<gene>
    <name evidence="3" type="ORF">RM609_17510</name>
</gene>
<dbReference type="EMBL" id="JAVRFI010000010">
    <property type="protein sequence ID" value="MDT0450862.1"/>
    <property type="molecule type" value="Genomic_DNA"/>
</dbReference>
<dbReference type="PANTHER" id="PTHR46580">
    <property type="entry name" value="SENSOR KINASE-RELATED"/>
    <property type="match status" value="1"/>
</dbReference>
<sequence>MGDGAKDGAFTFTAKLTIGEQHGCSAALVDEQWLITAASCFADSPAQDFKIAAGAPKLKTTATIGRTGTTGEAGQTRDVVELVPRQDRDLVMARMATPVTGIAAVGLPAKAPTVGEDLLIAGYGRTKTEWVPDRLHSATFSVASVKDSTLRLTGKSPDAVMCQGDTGGPAFRQVNGRYELATVHSRFWQGGCLGSDPKETRTGAVDTRVDDVTGWIQQVRSLPKRYATTTGDFDGDGKADVAMLTDYGPSKDGMSQAALWVHTANGEGFREPRVVWETGAAGALDAWRWDGSKLTSGDFNGDGKTDIGVLYGYGKTSDGASKTGLWTFTSNGNGFNAPEKVWESGSGAWKSWNWENSKVTAGDFNGDGKADLAVLYGLGKNPQGRNETTLMTFTSNGNGFAAPVKVWESGTDSWNWNTSKLTSGDFNGDKKADLAILYGYGKTSDGRNETALFFTSNGNNGFSEPHKAWDSNAWTSGGRSWNWDTSKVAAGDFNGDGKADVAVLYGYDKTNDGRNKSALWMFYGTDTGFRDPLKLWESGVPGSIDAWNWNASELTAGDFNGDGKTDVGITYDYGQSTDGRNETGLWTFTSKGDGFNEPRKVWTNKL</sequence>
<keyword evidence="1" id="KW-0732">Signal</keyword>
<reference evidence="3" key="1">
    <citation type="submission" date="2024-05" db="EMBL/GenBank/DDBJ databases">
        <title>30 novel species of actinomycetes from the DSMZ collection.</title>
        <authorList>
            <person name="Nouioui I."/>
        </authorList>
    </citation>
    <scope>NUCLEOTIDE SEQUENCE</scope>
    <source>
        <strain evidence="3">DSM 40473</strain>
    </source>
</reference>